<feature type="transmembrane region" description="Helical" evidence="2">
    <location>
        <begin position="126"/>
        <end position="149"/>
    </location>
</feature>
<evidence type="ECO:0000313" key="3">
    <source>
        <dbReference type="EMBL" id="KAK5701792.1"/>
    </source>
</evidence>
<evidence type="ECO:0000256" key="2">
    <source>
        <dbReference type="SAM" id="Phobius"/>
    </source>
</evidence>
<dbReference type="EMBL" id="JAVRQU010000006">
    <property type="protein sequence ID" value="KAK5701792.1"/>
    <property type="molecule type" value="Genomic_DNA"/>
</dbReference>
<reference evidence="3" key="1">
    <citation type="submission" date="2023-08" db="EMBL/GenBank/DDBJ databases">
        <title>Black Yeasts Isolated from many extreme environments.</title>
        <authorList>
            <person name="Coleine C."/>
            <person name="Stajich J.E."/>
            <person name="Selbmann L."/>
        </authorList>
    </citation>
    <scope>NUCLEOTIDE SEQUENCE</scope>
    <source>
        <strain evidence="3">CCFEE 5810</strain>
    </source>
</reference>
<keyword evidence="2" id="KW-0472">Membrane</keyword>
<feature type="transmembrane region" description="Helical" evidence="2">
    <location>
        <begin position="21"/>
        <end position="40"/>
    </location>
</feature>
<sequence length="284" mass="31299">MADRRTVNDSKPGLNFRDVSTIILSFLNAAIAITIIALAADSIAWARGRGSEDSETAYAVVVGPALHGNYTSDTWFTRMHYLPQYYDTRTFSALVAAGAVCVFAGLIAGSLSITSSWKGRKAPPRTILLSCLALEALSFLASVIALIYARELYSTDPVYDGDSYNNDDPYRILPKYFEPALPSNSSIRDDVIRYYRSPMHYNPMNWNCRFQGHISSAMQNRVFSLCQEGIVARGLFPALVGLQGVILLSRIWAWFAGGGKSGQSEAGSESAEADERVRRLQEEE</sequence>
<proteinExistence type="predicted"/>
<evidence type="ECO:0000256" key="1">
    <source>
        <dbReference type="SAM" id="MobiDB-lite"/>
    </source>
</evidence>
<protein>
    <submittedName>
        <fullName evidence="3">Uncharacterized protein</fullName>
    </submittedName>
</protein>
<name>A0AAN7W7M2_9PEZI</name>
<gene>
    <name evidence="3" type="ORF">LTR97_004610</name>
</gene>
<dbReference type="AlphaFoldDB" id="A0AAN7W7M2"/>
<feature type="compositionally biased region" description="Basic and acidic residues" evidence="1">
    <location>
        <begin position="273"/>
        <end position="284"/>
    </location>
</feature>
<feature type="region of interest" description="Disordered" evidence="1">
    <location>
        <begin position="259"/>
        <end position="284"/>
    </location>
</feature>
<evidence type="ECO:0000313" key="4">
    <source>
        <dbReference type="Proteomes" id="UP001310594"/>
    </source>
</evidence>
<keyword evidence="2" id="KW-1133">Transmembrane helix</keyword>
<accession>A0AAN7W7M2</accession>
<organism evidence="3 4">
    <name type="scientific">Elasticomyces elasticus</name>
    <dbReference type="NCBI Taxonomy" id="574655"/>
    <lineage>
        <taxon>Eukaryota</taxon>
        <taxon>Fungi</taxon>
        <taxon>Dikarya</taxon>
        <taxon>Ascomycota</taxon>
        <taxon>Pezizomycotina</taxon>
        <taxon>Dothideomycetes</taxon>
        <taxon>Dothideomycetidae</taxon>
        <taxon>Mycosphaerellales</taxon>
        <taxon>Teratosphaeriaceae</taxon>
        <taxon>Elasticomyces</taxon>
    </lineage>
</organism>
<comment type="caution">
    <text evidence="3">The sequence shown here is derived from an EMBL/GenBank/DDBJ whole genome shotgun (WGS) entry which is preliminary data.</text>
</comment>
<keyword evidence="2" id="KW-0812">Transmembrane</keyword>
<dbReference type="Proteomes" id="UP001310594">
    <property type="component" value="Unassembled WGS sequence"/>
</dbReference>
<feature type="transmembrane region" description="Helical" evidence="2">
    <location>
        <begin position="91"/>
        <end position="114"/>
    </location>
</feature>